<dbReference type="EMBL" id="BMHP01000002">
    <property type="protein sequence ID" value="GGD64450.1"/>
    <property type="molecule type" value="Genomic_DNA"/>
</dbReference>
<accession>A0A916YWV4</accession>
<reference evidence="8" key="1">
    <citation type="journal article" date="2014" name="Int. J. Syst. Evol. Microbiol.">
        <title>Complete genome sequence of Corynebacterium casei LMG S-19264T (=DSM 44701T), isolated from a smear-ripened cheese.</title>
        <authorList>
            <consortium name="US DOE Joint Genome Institute (JGI-PGF)"/>
            <person name="Walter F."/>
            <person name="Albersmeier A."/>
            <person name="Kalinowski J."/>
            <person name="Ruckert C."/>
        </authorList>
    </citation>
    <scope>NUCLEOTIDE SEQUENCE</scope>
    <source>
        <strain evidence="8">CGMCC 1.15178</strain>
    </source>
</reference>
<evidence type="ECO:0000256" key="2">
    <source>
        <dbReference type="ARBA" id="ARBA00022729"/>
    </source>
</evidence>
<protein>
    <submittedName>
        <fullName evidence="8">ABC transporter peptide-binding protein YtcQ</fullName>
    </submittedName>
</protein>
<keyword evidence="4" id="KW-0564">Palmitate</keyword>
<evidence type="ECO:0000256" key="6">
    <source>
        <dbReference type="SAM" id="MobiDB-lite"/>
    </source>
</evidence>
<dbReference type="RefSeq" id="WP_188992103.1">
    <property type="nucleotide sequence ID" value="NZ_BMHP01000002.1"/>
</dbReference>
<keyword evidence="9" id="KW-1185">Reference proteome</keyword>
<keyword evidence="1" id="KW-1003">Cell membrane</keyword>
<keyword evidence="5" id="KW-0449">Lipoprotein</keyword>
<feature type="chain" id="PRO_5038614273" evidence="7">
    <location>
        <begin position="24"/>
        <end position="559"/>
    </location>
</feature>
<dbReference type="AlphaFoldDB" id="A0A916YWV4"/>
<dbReference type="Proteomes" id="UP000612456">
    <property type="component" value="Unassembled WGS sequence"/>
</dbReference>
<evidence type="ECO:0000256" key="1">
    <source>
        <dbReference type="ARBA" id="ARBA00022475"/>
    </source>
</evidence>
<evidence type="ECO:0000256" key="4">
    <source>
        <dbReference type="ARBA" id="ARBA00023139"/>
    </source>
</evidence>
<dbReference type="SUPFAM" id="SSF53850">
    <property type="entry name" value="Periplasmic binding protein-like II"/>
    <property type="match status" value="1"/>
</dbReference>
<dbReference type="InterPro" id="IPR050490">
    <property type="entry name" value="Bact_solute-bd_prot1"/>
</dbReference>
<sequence length="559" mass="62007">MKHQKKKVMLISMVLALSSMLSACSSSNGNKTEAPKENKPTATVNGNPSEQSPEAKYDPPVTVTMVRDMPGGLTFPEGDTLDSNVMTKLLEQTYGIKIINNWVTDGAAYNDKLNLSIASGDLPDIFRVQATQLKQLIDAGMVADLTDVYKKNITPLADEKLRSDNGVGLSSATIDNKLMAIPYITAATEGAQMIWLRKDWLDNVGLSAPKSMDDVYKISKAFKENDPDKNGKNDTFGFGFYSNIFGGFGGMTGFFNGFHAYKNSWIKDPEGGSGLVQGNIQPEMKIALAKLQELYKSGEIDKEFSVKTADQLLTDAVNGKVGMFFGGFAEPLNKLNKAVTANPDQVWEMYPLQSIDDKPALSQVSAMPGSYWVVNKKSKNPAVIVKMMNLYVEKIFGETADFKYMYDGDFAVYQYQDVKTFGATKNLEHHLAIKEALSTGNMSKLNPEGKGYFDQVKQYQAGDKSMWRYAKIFGPEGSEAVINKYVTEKLLNYDQFYGIPSELMVDRNSTLNDLTVETFTKILLGESIDLFDKYVSDWNRLGGTEITKEVNDWLASQKK</sequence>
<feature type="signal peptide" evidence="7">
    <location>
        <begin position="1"/>
        <end position="23"/>
    </location>
</feature>
<dbReference type="PANTHER" id="PTHR43649:SF33">
    <property type="entry name" value="POLYGALACTURONAN_RHAMNOGALACTURONAN-BINDING PROTEIN YTCQ"/>
    <property type="match status" value="1"/>
</dbReference>
<comment type="caution">
    <text evidence="8">The sequence shown here is derived from an EMBL/GenBank/DDBJ whole genome shotgun (WGS) entry which is preliminary data.</text>
</comment>
<dbReference type="Pfam" id="PF13416">
    <property type="entry name" value="SBP_bac_8"/>
    <property type="match status" value="1"/>
</dbReference>
<reference evidence="8" key="2">
    <citation type="submission" date="2020-09" db="EMBL/GenBank/DDBJ databases">
        <authorList>
            <person name="Sun Q."/>
            <person name="Zhou Y."/>
        </authorList>
    </citation>
    <scope>NUCLEOTIDE SEQUENCE</scope>
    <source>
        <strain evidence="8">CGMCC 1.15178</strain>
    </source>
</reference>
<proteinExistence type="predicted"/>
<name>A0A916YWV4_9BACL</name>
<evidence type="ECO:0000256" key="7">
    <source>
        <dbReference type="SAM" id="SignalP"/>
    </source>
</evidence>
<feature type="region of interest" description="Disordered" evidence="6">
    <location>
        <begin position="25"/>
        <end position="58"/>
    </location>
</feature>
<keyword evidence="2 7" id="KW-0732">Signal</keyword>
<dbReference type="PANTHER" id="PTHR43649">
    <property type="entry name" value="ARABINOSE-BINDING PROTEIN-RELATED"/>
    <property type="match status" value="1"/>
</dbReference>
<gene>
    <name evidence="8" type="primary">ytcQ</name>
    <name evidence="8" type="ORF">GCM10010911_22760</name>
</gene>
<evidence type="ECO:0000313" key="9">
    <source>
        <dbReference type="Proteomes" id="UP000612456"/>
    </source>
</evidence>
<evidence type="ECO:0000313" key="8">
    <source>
        <dbReference type="EMBL" id="GGD64450.1"/>
    </source>
</evidence>
<keyword evidence="3" id="KW-0472">Membrane</keyword>
<dbReference type="PROSITE" id="PS51257">
    <property type="entry name" value="PROKAR_LIPOPROTEIN"/>
    <property type="match status" value="1"/>
</dbReference>
<feature type="compositionally biased region" description="Polar residues" evidence="6">
    <location>
        <begin position="40"/>
        <end position="52"/>
    </location>
</feature>
<dbReference type="Gene3D" id="3.40.190.10">
    <property type="entry name" value="Periplasmic binding protein-like II"/>
    <property type="match status" value="2"/>
</dbReference>
<organism evidence="8 9">
    <name type="scientific">Paenibacillus nasutitermitis</name>
    <dbReference type="NCBI Taxonomy" id="1652958"/>
    <lineage>
        <taxon>Bacteria</taxon>
        <taxon>Bacillati</taxon>
        <taxon>Bacillota</taxon>
        <taxon>Bacilli</taxon>
        <taxon>Bacillales</taxon>
        <taxon>Paenibacillaceae</taxon>
        <taxon>Paenibacillus</taxon>
    </lineage>
</organism>
<dbReference type="InterPro" id="IPR006059">
    <property type="entry name" value="SBP"/>
</dbReference>
<evidence type="ECO:0000256" key="3">
    <source>
        <dbReference type="ARBA" id="ARBA00023136"/>
    </source>
</evidence>
<evidence type="ECO:0000256" key="5">
    <source>
        <dbReference type="ARBA" id="ARBA00023288"/>
    </source>
</evidence>